<evidence type="ECO:0000256" key="1">
    <source>
        <dbReference type="SAM" id="MobiDB-lite"/>
    </source>
</evidence>
<name>A0A2T2N2T7_CORCC</name>
<dbReference type="AlphaFoldDB" id="A0A2T2N2T7"/>
<sequence length="401" mass="46859">MKRERSASVDRNVDVSHERLRAAKRKQLDFHTRIGKYETKINQLQKKRAKLIRERDAFMSGPAEEAIVPYAQSATMQLVSQMRDMLPREIRDMVYHQLWNNPTYSFTSQFDGFINQLPCSERPCQCLRYIKGVPMLDPAYVGLEIAQEAAEALYKAHPAKFLTATRASKIKPVLTQDIFHIGFVPLTMAREMNIELQLDYSLRGYGDEKPYLTSCLKEDFDHLLKIPNKSGFKLRIHLTMRYIRLKVLDEMLSIITPIYIEFRRSNAIVDVDFAYEAAGRMHTCIHHNHSVQKNLNDYFISDPEEWRQEMIAYLTEREDDIIDHHRDYQFEDDEDYDPTAPEDYSSDGDEDIDDDFEEEDDFDFAFGHHPYFGSGGFGGYDSDFDLDNPEVEDFLYDMGLI</sequence>
<accession>A0A2T2N2T7</accession>
<dbReference type="EMBL" id="KZ678153">
    <property type="protein sequence ID" value="PSN59747.1"/>
    <property type="molecule type" value="Genomic_DNA"/>
</dbReference>
<gene>
    <name evidence="2" type="ORF">BS50DRAFT_640693</name>
</gene>
<organism evidence="2 3">
    <name type="scientific">Corynespora cassiicola Philippines</name>
    <dbReference type="NCBI Taxonomy" id="1448308"/>
    <lineage>
        <taxon>Eukaryota</taxon>
        <taxon>Fungi</taxon>
        <taxon>Dikarya</taxon>
        <taxon>Ascomycota</taxon>
        <taxon>Pezizomycotina</taxon>
        <taxon>Dothideomycetes</taxon>
        <taxon>Pleosporomycetidae</taxon>
        <taxon>Pleosporales</taxon>
        <taxon>Corynesporascaceae</taxon>
        <taxon>Corynespora</taxon>
    </lineage>
</organism>
<proteinExistence type="predicted"/>
<evidence type="ECO:0000313" key="2">
    <source>
        <dbReference type="EMBL" id="PSN59747.1"/>
    </source>
</evidence>
<feature type="region of interest" description="Disordered" evidence="1">
    <location>
        <begin position="328"/>
        <end position="355"/>
    </location>
</feature>
<keyword evidence="3" id="KW-1185">Reference proteome</keyword>
<protein>
    <submittedName>
        <fullName evidence="2">Uncharacterized protein</fullName>
    </submittedName>
</protein>
<reference evidence="2 3" key="1">
    <citation type="journal article" date="2018" name="Front. Microbiol.">
        <title>Genome-Wide Analysis of Corynespora cassiicola Leaf Fall Disease Putative Effectors.</title>
        <authorList>
            <person name="Lopez D."/>
            <person name="Ribeiro S."/>
            <person name="Label P."/>
            <person name="Fumanal B."/>
            <person name="Venisse J.S."/>
            <person name="Kohler A."/>
            <person name="de Oliveira R.R."/>
            <person name="Labutti K."/>
            <person name="Lipzen A."/>
            <person name="Lail K."/>
            <person name="Bauer D."/>
            <person name="Ohm R.A."/>
            <person name="Barry K.W."/>
            <person name="Spatafora J."/>
            <person name="Grigoriev I.V."/>
            <person name="Martin F.M."/>
            <person name="Pujade-Renaud V."/>
        </authorList>
    </citation>
    <scope>NUCLEOTIDE SEQUENCE [LARGE SCALE GENOMIC DNA]</scope>
    <source>
        <strain evidence="2 3">Philippines</strain>
    </source>
</reference>
<dbReference type="OrthoDB" id="3763466at2759"/>
<feature type="compositionally biased region" description="Acidic residues" evidence="1">
    <location>
        <begin position="344"/>
        <end position="355"/>
    </location>
</feature>
<evidence type="ECO:0000313" key="3">
    <source>
        <dbReference type="Proteomes" id="UP000240883"/>
    </source>
</evidence>
<dbReference type="Proteomes" id="UP000240883">
    <property type="component" value="Unassembled WGS sequence"/>
</dbReference>